<dbReference type="EMBL" id="AE017180">
    <property type="protein sequence ID" value="AAR35040.1"/>
    <property type="molecule type" value="Genomic_DNA"/>
</dbReference>
<reference evidence="2 3" key="2">
    <citation type="journal article" date="2012" name="BMC Genomics">
        <title>Comparative genomic analysis of Geobacter sulfurreducens KN400, a strain with enhanced capacity for extracellular electron transfer and electricity production.</title>
        <authorList>
            <person name="Butler J.E."/>
            <person name="Young N.D."/>
            <person name="Aklujkar M."/>
            <person name="Lovley D.R."/>
        </authorList>
    </citation>
    <scope>NUCLEOTIDE SEQUENCE [LARGE SCALE GENOMIC DNA]</scope>
    <source>
        <strain evidence="3">ATCC 51573 / DSM 12127 / PCA</strain>
    </source>
</reference>
<accession>Q74CL1</accession>
<keyword evidence="1" id="KW-0472">Membrane</keyword>
<dbReference type="EnsemblBacteria" id="AAR35040">
    <property type="protein sequence ID" value="AAR35040"/>
    <property type="gene ID" value="GSU1662"/>
</dbReference>
<keyword evidence="1" id="KW-0812">Transmembrane</keyword>
<dbReference type="OrthoDB" id="8447980at2"/>
<dbReference type="KEGG" id="gsu:GSU1662"/>
<feature type="transmembrane region" description="Helical" evidence="1">
    <location>
        <begin position="270"/>
        <end position="290"/>
    </location>
</feature>
<dbReference type="Proteomes" id="UP000000577">
    <property type="component" value="Chromosome"/>
</dbReference>
<proteinExistence type="predicted"/>
<dbReference type="InParanoid" id="Q74CL1"/>
<feature type="transmembrane region" description="Helical" evidence="1">
    <location>
        <begin position="165"/>
        <end position="187"/>
    </location>
</feature>
<keyword evidence="1" id="KW-1133">Transmembrane helix</keyword>
<dbReference type="STRING" id="243231.GSU1662"/>
<keyword evidence="3" id="KW-1185">Reference proteome</keyword>
<sequence length="305" mass="34546">MRFPSALEDPNISVRLLSAEETIHSLQKREFIGEELDSCHFWLQEGKEVFRDAVCGILPYDSYDKIWATLNQIRHMFCRIVPREELQALVVEIRAGLSYVAARKCRDEYDKDLNEIEKSLGLSAHHSPTLQNERELRRALERLSRIAADARESHWRKVNLFRKRLFLTSLSLMVLLLMSLVLLPFVLPAGAPSWIEIFLIISFGTMGGLVSALNSREPLESQTSAYYIQRTLLFLRPFIGATAGLIVCLMQATGLISLLPAMATGADSRVFHPAYLVLAFVAGFSERFFITQLEKVSGGARDRKD</sequence>
<name>Q74CL1_GEOSL</name>
<evidence type="ECO:0000313" key="3">
    <source>
        <dbReference type="Proteomes" id="UP000000577"/>
    </source>
</evidence>
<dbReference type="HOGENOM" id="CLU_911413_0_0_7"/>
<organism evidence="2 3">
    <name type="scientific">Geobacter sulfurreducens (strain ATCC 51573 / DSM 12127 / PCA)</name>
    <dbReference type="NCBI Taxonomy" id="243231"/>
    <lineage>
        <taxon>Bacteria</taxon>
        <taxon>Pseudomonadati</taxon>
        <taxon>Thermodesulfobacteriota</taxon>
        <taxon>Desulfuromonadia</taxon>
        <taxon>Geobacterales</taxon>
        <taxon>Geobacteraceae</taxon>
        <taxon>Geobacter</taxon>
    </lineage>
</organism>
<feature type="transmembrane region" description="Helical" evidence="1">
    <location>
        <begin position="193"/>
        <end position="213"/>
    </location>
</feature>
<dbReference type="AlphaFoldDB" id="Q74CL1"/>
<gene>
    <name evidence="2" type="ordered locus">GSU1662</name>
</gene>
<dbReference type="PATRIC" id="fig|243231.5.peg.1705"/>
<evidence type="ECO:0000313" key="2">
    <source>
        <dbReference type="EMBL" id="AAR35040.1"/>
    </source>
</evidence>
<dbReference type="RefSeq" id="WP_010942306.1">
    <property type="nucleotide sequence ID" value="NC_002939.5"/>
</dbReference>
<protein>
    <submittedName>
        <fullName evidence="2">Uncharacterized protein</fullName>
    </submittedName>
</protein>
<reference evidence="2 3" key="1">
    <citation type="journal article" date="2003" name="Science">
        <title>Genome of Geobacter sulfurreducens: metal reduction in subsurface environments.</title>
        <authorList>
            <person name="Methe B.A."/>
            <person name="Nelson K.E."/>
            <person name="Eisen J.A."/>
            <person name="Paulsen I.T."/>
            <person name="Nelson W."/>
            <person name="Heidelberg J.F."/>
            <person name="Wu D."/>
            <person name="Wu M."/>
            <person name="Ward N."/>
            <person name="Beanan M.J."/>
            <person name="Dodson R.J."/>
            <person name="Madupu R."/>
            <person name="Brinkac L.M."/>
            <person name="Daugherty S.C."/>
            <person name="DeBoy R.T."/>
            <person name="Durkin A.S."/>
            <person name="Gwinn M."/>
            <person name="Kolonay J.F."/>
            <person name="Sullivan S.A."/>
            <person name="Haft D.H."/>
            <person name="Selengut J."/>
            <person name="Davidsen T.M."/>
            <person name="Zafar N."/>
            <person name="White O."/>
            <person name="Tran B."/>
            <person name="Romero C."/>
            <person name="Forberger H.A."/>
            <person name="Weidman J."/>
            <person name="Khouri H."/>
            <person name="Feldblyum T.V."/>
            <person name="Utterback T.R."/>
            <person name="Van Aken S.E."/>
            <person name="Lovley D.R."/>
            <person name="Fraser C.M."/>
        </authorList>
    </citation>
    <scope>NUCLEOTIDE SEQUENCE [LARGE SCALE GENOMIC DNA]</scope>
    <source>
        <strain evidence="3">ATCC 51573 / DSM 12127 / PCA</strain>
    </source>
</reference>
<evidence type="ECO:0000256" key="1">
    <source>
        <dbReference type="SAM" id="Phobius"/>
    </source>
</evidence>
<feature type="transmembrane region" description="Helical" evidence="1">
    <location>
        <begin position="233"/>
        <end position="258"/>
    </location>
</feature>